<feature type="coiled-coil region" evidence="1">
    <location>
        <begin position="716"/>
        <end position="750"/>
    </location>
</feature>
<dbReference type="GO" id="GO:0005886">
    <property type="term" value="C:plasma membrane"/>
    <property type="evidence" value="ECO:0007669"/>
    <property type="project" value="TreeGrafter"/>
</dbReference>
<dbReference type="InterPro" id="IPR036259">
    <property type="entry name" value="MFS_trans_sf"/>
</dbReference>
<keyword evidence="3" id="KW-0812">Transmembrane</keyword>
<dbReference type="PROSITE" id="PS51257">
    <property type="entry name" value="PROKAR_LIPOPROTEIN"/>
    <property type="match status" value="1"/>
</dbReference>
<protein>
    <submittedName>
        <fullName evidence="4">MFS transporter</fullName>
    </submittedName>
</protein>
<evidence type="ECO:0000256" key="1">
    <source>
        <dbReference type="SAM" id="Coils"/>
    </source>
</evidence>
<reference evidence="4" key="1">
    <citation type="journal article" date="2021" name="PeerJ">
        <title>Extensive microbial diversity within the chicken gut microbiome revealed by metagenomics and culture.</title>
        <authorList>
            <person name="Gilroy R."/>
            <person name="Ravi A."/>
            <person name="Getino M."/>
            <person name="Pursley I."/>
            <person name="Horton D.L."/>
            <person name="Alikhan N.F."/>
            <person name="Baker D."/>
            <person name="Gharbi K."/>
            <person name="Hall N."/>
            <person name="Watson M."/>
            <person name="Adriaenssens E.M."/>
            <person name="Foster-Nyarko E."/>
            <person name="Jarju S."/>
            <person name="Secka A."/>
            <person name="Antonio M."/>
            <person name="Oren A."/>
            <person name="Chaudhuri R.R."/>
            <person name="La Ragione R."/>
            <person name="Hildebrand F."/>
            <person name="Pallen M.J."/>
        </authorList>
    </citation>
    <scope>NUCLEOTIDE SEQUENCE</scope>
    <source>
        <strain evidence="4">421</strain>
    </source>
</reference>
<dbReference type="EMBL" id="DXGE01000023">
    <property type="protein sequence ID" value="HIW85872.1"/>
    <property type="molecule type" value="Genomic_DNA"/>
</dbReference>
<feature type="transmembrane region" description="Helical" evidence="3">
    <location>
        <begin position="47"/>
        <end position="68"/>
    </location>
</feature>
<evidence type="ECO:0000256" key="3">
    <source>
        <dbReference type="SAM" id="Phobius"/>
    </source>
</evidence>
<dbReference type="SUPFAM" id="SSF103473">
    <property type="entry name" value="MFS general substrate transporter"/>
    <property type="match status" value="1"/>
</dbReference>
<feature type="transmembrane region" description="Helical" evidence="3">
    <location>
        <begin position="7"/>
        <end position="27"/>
    </location>
</feature>
<dbReference type="PANTHER" id="PTHR11328">
    <property type="entry name" value="MAJOR FACILITATOR SUPERFAMILY DOMAIN-CONTAINING PROTEIN"/>
    <property type="match status" value="1"/>
</dbReference>
<feature type="transmembrane region" description="Helical" evidence="3">
    <location>
        <begin position="337"/>
        <end position="355"/>
    </location>
</feature>
<comment type="caution">
    <text evidence="4">The sequence shown here is derived from an EMBL/GenBank/DDBJ whole genome shotgun (WGS) entry which is preliminary data.</text>
</comment>
<dbReference type="Proteomes" id="UP000824205">
    <property type="component" value="Unassembled WGS sequence"/>
</dbReference>
<feature type="region of interest" description="Disordered" evidence="2">
    <location>
        <begin position="822"/>
        <end position="842"/>
    </location>
</feature>
<feature type="transmembrane region" description="Helical" evidence="3">
    <location>
        <begin position="200"/>
        <end position="218"/>
    </location>
</feature>
<dbReference type="GO" id="GO:0008643">
    <property type="term" value="P:carbohydrate transport"/>
    <property type="evidence" value="ECO:0007669"/>
    <property type="project" value="InterPro"/>
</dbReference>
<proteinExistence type="predicted"/>
<sequence>MTFKEIVSYAGGGIGCYFIILFGTQLSVSTTNMIVGGAIGIGPTDMYILYIISTLAGIPLTGVRANMVDNTRGRGGKYRPYLISIGIPTIICALAYVYFPYDSLETLVTGEVFGREAYYVLKCAVVLVFNLLLSFFYAFFNDAYTNLIHVLSPNTQERTDVLAIKSVVYSLAPSISNIVLPLVAQIFTNDDLYDINVYRIAYPIYAAVGIIGTVIVYANTQEKIVQAKTHTIQIGFWDSLKEVAKNKYFWIISLAGWLGFLEGAYGNILTWSYTYGHTATGSEFALIQTLTGNASLWGMLLAPLCIRKWGKKKVLIGINTLNVLFILAMGINMDSIWWLFICVYFNWLVGAFEQITTPAIQADIRDYQQYKSGERIDGMFAAVSTIGGIITLFTSGVLPAVQEMYGIKDGNGYESPYDILDVTTGQPGLLHDMMLALIIMAAVGAFLNMVPYFFYDFTEKKQKSVIRVLQVRSLFEDYGNNALDNHQIVEAIDMVEEAREMSVADAKEVNKAVYLDVKKAYKEKLKSQAYNNALNEIKSKYYDELRKAQSDAQRKLLKKEYKAQIREYKDSAKSEYKTEYKEAKKAYKDAIAFNEEIDIAKFVCDELDKFDSDLFKYQIDVYQAIYENGIEGLVDSSYEELKNELAAAKAMPEHTHEEKEIRKFAIQLAKKKISAKKAFEKYYGSIKDFVEPDMADLTAIFDEEDAIEEKVFELVKQRTDAKKADNKEEYQRIKAEIKKLNVDLKEVRGREKKKMDEFAQFNRSAKPYIDARKLLLQKENYGHFEEIAALYDEAKLNADAEDREKEELAALKRKEQEEELAARKAAKALKKAQKAEKKDNKK</sequence>
<feature type="transmembrane region" description="Helical" evidence="3">
    <location>
        <begin position="376"/>
        <end position="398"/>
    </location>
</feature>
<feature type="transmembrane region" description="Helical" evidence="3">
    <location>
        <begin position="314"/>
        <end position="331"/>
    </location>
</feature>
<feature type="transmembrane region" description="Helical" evidence="3">
    <location>
        <begin position="433"/>
        <end position="455"/>
    </location>
</feature>
<dbReference type="InterPro" id="IPR039672">
    <property type="entry name" value="MFS_2"/>
</dbReference>
<organism evidence="4 5">
    <name type="scientific">Candidatus Eubacterium faecipullorum</name>
    <dbReference type="NCBI Taxonomy" id="2838571"/>
    <lineage>
        <taxon>Bacteria</taxon>
        <taxon>Bacillati</taxon>
        <taxon>Bacillota</taxon>
        <taxon>Clostridia</taxon>
        <taxon>Eubacteriales</taxon>
        <taxon>Eubacteriaceae</taxon>
        <taxon>Eubacterium</taxon>
    </lineage>
</organism>
<dbReference type="GO" id="GO:0015293">
    <property type="term" value="F:symporter activity"/>
    <property type="evidence" value="ECO:0007669"/>
    <property type="project" value="InterPro"/>
</dbReference>
<gene>
    <name evidence="4" type="ORF">IAA48_05190</name>
</gene>
<dbReference type="AlphaFoldDB" id="A0A9D1UFG3"/>
<feature type="transmembrane region" description="Helical" evidence="3">
    <location>
        <begin position="119"/>
        <end position="140"/>
    </location>
</feature>
<name>A0A9D1UFG3_9FIRM</name>
<dbReference type="Pfam" id="PF13347">
    <property type="entry name" value="MFS_2"/>
    <property type="match status" value="1"/>
</dbReference>
<evidence type="ECO:0000256" key="2">
    <source>
        <dbReference type="SAM" id="MobiDB-lite"/>
    </source>
</evidence>
<feature type="compositionally biased region" description="Basic and acidic residues" evidence="2">
    <location>
        <begin position="833"/>
        <end position="842"/>
    </location>
</feature>
<feature type="transmembrane region" description="Helical" evidence="3">
    <location>
        <begin position="248"/>
        <end position="265"/>
    </location>
</feature>
<evidence type="ECO:0000313" key="4">
    <source>
        <dbReference type="EMBL" id="HIW85872.1"/>
    </source>
</evidence>
<evidence type="ECO:0000313" key="5">
    <source>
        <dbReference type="Proteomes" id="UP000824205"/>
    </source>
</evidence>
<reference evidence="4" key="2">
    <citation type="submission" date="2021-04" db="EMBL/GenBank/DDBJ databases">
        <authorList>
            <person name="Gilroy R."/>
        </authorList>
    </citation>
    <scope>NUCLEOTIDE SEQUENCE</scope>
    <source>
        <strain evidence="4">421</strain>
    </source>
</reference>
<keyword evidence="1" id="KW-0175">Coiled coil</keyword>
<feature type="transmembrane region" description="Helical" evidence="3">
    <location>
        <begin position="285"/>
        <end position="302"/>
    </location>
</feature>
<accession>A0A9D1UFG3</accession>
<dbReference type="PANTHER" id="PTHR11328:SF24">
    <property type="entry name" value="MAJOR FACILITATOR SUPERFAMILY (MFS) PROFILE DOMAIN-CONTAINING PROTEIN"/>
    <property type="match status" value="1"/>
</dbReference>
<keyword evidence="3" id="KW-0472">Membrane</keyword>
<feature type="transmembrane region" description="Helical" evidence="3">
    <location>
        <begin position="80"/>
        <end position="99"/>
    </location>
</feature>
<dbReference type="Gene3D" id="1.20.1250.20">
    <property type="entry name" value="MFS general substrate transporter like domains"/>
    <property type="match status" value="1"/>
</dbReference>
<feature type="transmembrane region" description="Helical" evidence="3">
    <location>
        <begin position="161"/>
        <end position="188"/>
    </location>
</feature>
<keyword evidence="3" id="KW-1133">Transmembrane helix</keyword>